<keyword evidence="2" id="KW-1185">Reference proteome</keyword>
<organism evidence="1 2">
    <name type="scientific">Fraxinus pennsylvanica</name>
    <dbReference type="NCBI Taxonomy" id="56036"/>
    <lineage>
        <taxon>Eukaryota</taxon>
        <taxon>Viridiplantae</taxon>
        <taxon>Streptophyta</taxon>
        <taxon>Embryophyta</taxon>
        <taxon>Tracheophyta</taxon>
        <taxon>Spermatophyta</taxon>
        <taxon>Magnoliopsida</taxon>
        <taxon>eudicotyledons</taxon>
        <taxon>Gunneridae</taxon>
        <taxon>Pentapetalae</taxon>
        <taxon>asterids</taxon>
        <taxon>lamiids</taxon>
        <taxon>Lamiales</taxon>
        <taxon>Oleaceae</taxon>
        <taxon>Oleeae</taxon>
        <taxon>Fraxinus</taxon>
    </lineage>
</organism>
<gene>
    <name evidence="1" type="ORF">FPE_LOCUS8957</name>
</gene>
<reference evidence="1" key="1">
    <citation type="submission" date="2023-05" db="EMBL/GenBank/DDBJ databases">
        <authorList>
            <person name="Huff M."/>
        </authorList>
    </citation>
    <scope>NUCLEOTIDE SEQUENCE</scope>
</reference>
<dbReference type="EMBL" id="OU503040">
    <property type="protein sequence ID" value="CAI9761527.1"/>
    <property type="molecule type" value="Genomic_DNA"/>
</dbReference>
<proteinExistence type="predicted"/>
<evidence type="ECO:0000313" key="2">
    <source>
        <dbReference type="Proteomes" id="UP000834106"/>
    </source>
</evidence>
<accession>A0AAD1Z6S8</accession>
<dbReference type="AlphaFoldDB" id="A0AAD1Z6S8"/>
<name>A0AAD1Z6S8_9LAMI</name>
<sequence length="121" mass="13584">MFKNEKVKARETFRISSALQETVASVAVAATFLGAAATILRRRIKSSEVTETKTEGVDLHCELLEIQEQSVLFCFRLRLNDWQVPKKAWEDREKSGFPKSGATAQNVLQLDPVVYVEAVGR</sequence>
<protein>
    <submittedName>
        <fullName evidence="1">Uncharacterized protein</fullName>
    </submittedName>
</protein>
<evidence type="ECO:0000313" key="1">
    <source>
        <dbReference type="EMBL" id="CAI9761527.1"/>
    </source>
</evidence>
<dbReference type="Proteomes" id="UP000834106">
    <property type="component" value="Chromosome 5"/>
</dbReference>